<feature type="region of interest" description="Disordered" evidence="1">
    <location>
        <begin position="25"/>
        <end position="60"/>
    </location>
</feature>
<comment type="caution">
    <text evidence="2">The sequence shown here is derived from an EMBL/GenBank/DDBJ whole genome shotgun (WGS) entry which is preliminary data.</text>
</comment>
<proteinExistence type="predicted"/>
<reference evidence="2" key="1">
    <citation type="submission" date="2020-08" db="EMBL/GenBank/DDBJ databases">
        <title>Multicomponent nature underlies the extraordinary mechanical properties of spider dragline silk.</title>
        <authorList>
            <person name="Kono N."/>
            <person name="Nakamura H."/>
            <person name="Mori M."/>
            <person name="Yoshida Y."/>
            <person name="Ohtoshi R."/>
            <person name="Malay A.D."/>
            <person name="Moran D.A.P."/>
            <person name="Tomita M."/>
            <person name="Numata K."/>
            <person name="Arakawa K."/>
        </authorList>
    </citation>
    <scope>NUCLEOTIDE SEQUENCE</scope>
</reference>
<evidence type="ECO:0000256" key="1">
    <source>
        <dbReference type="SAM" id="MobiDB-lite"/>
    </source>
</evidence>
<dbReference type="EMBL" id="BMAV01024204">
    <property type="protein sequence ID" value="GFS30984.1"/>
    <property type="molecule type" value="Genomic_DNA"/>
</dbReference>
<protein>
    <submittedName>
        <fullName evidence="2">Uncharacterized protein</fullName>
    </submittedName>
</protein>
<keyword evidence="3" id="KW-1185">Reference proteome</keyword>
<gene>
    <name evidence="2" type="ORF">TNIN_443821</name>
</gene>
<dbReference type="Proteomes" id="UP000886998">
    <property type="component" value="Unassembled WGS sequence"/>
</dbReference>
<name>A0A8X6M872_9ARAC</name>
<accession>A0A8X6M872</accession>
<sequence>MFNELKRCFLFLFQFRCQQIDERSVEAAAGPDQRGDRQSQRPTAPPLVHEAEALPASAHGPRLCVRQKSKLLPTRQIKLSNQTK</sequence>
<organism evidence="2 3">
    <name type="scientific">Trichonephila inaurata madagascariensis</name>
    <dbReference type="NCBI Taxonomy" id="2747483"/>
    <lineage>
        <taxon>Eukaryota</taxon>
        <taxon>Metazoa</taxon>
        <taxon>Ecdysozoa</taxon>
        <taxon>Arthropoda</taxon>
        <taxon>Chelicerata</taxon>
        <taxon>Arachnida</taxon>
        <taxon>Araneae</taxon>
        <taxon>Araneomorphae</taxon>
        <taxon>Entelegynae</taxon>
        <taxon>Araneoidea</taxon>
        <taxon>Nephilidae</taxon>
        <taxon>Trichonephila</taxon>
        <taxon>Trichonephila inaurata</taxon>
    </lineage>
</organism>
<dbReference type="AlphaFoldDB" id="A0A8X6M872"/>
<evidence type="ECO:0000313" key="2">
    <source>
        <dbReference type="EMBL" id="GFS30984.1"/>
    </source>
</evidence>
<evidence type="ECO:0000313" key="3">
    <source>
        <dbReference type="Proteomes" id="UP000886998"/>
    </source>
</evidence>